<evidence type="ECO:0000256" key="8">
    <source>
        <dbReference type="SAM" id="Coils"/>
    </source>
</evidence>
<dbReference type="PANTHER" id="PTHR45657:SF1">
    <property type="entry name" value="CRAL-TRIO DOMAIN-CONTAINING PROTEIN YKL091C-RELATED"/>
    <property type="match status" value="1"/>
</dbReference>
<dbReference type="GO" id="GO:0000139">
    <property type="term" value="C:Golgi membrane"/>
    <property type="evidence" value="ECO:0007669"/>
    <property type="project" value="UniProtKB-SubCell"/>
</dbReference>
<dbReference type="Gene3D" id="3.40.525.10">
    <property type="entry name" value="CRAL-TRIO lipid binding domain"/>
    <property type="match status" value="2"/>
</dbReference>
<evidence type="ECO:0000256" key="2">
    <source>
        <dbReference type="ARBA" id="ARBA00004395"/>
    </source>
</evidence>
<evidence type="ECO:0000256" key="5">
    <source>
        <dbReference type="ARBA" id="ARBA00023034"/>
    </source>
</evidence>
<accession>A0A6J5VR29</accession>
<dbReference type="Pfam" id="PF03765">
    <property type="entry name" value="CRAL_TRIO_N"/>
    <property type="match status" value="2"/>
</dbReference>
<evidence type="ECO:0000256" key="4">
    <source>
        <dbReference type="ARBA" id="ARBA00022927"/>
    </source>
</evidence>
<keyword evidence="6 8" id="KW-0175">Coiled coil</keyword>
<evidence type="ECO:0000259" key="10">
    <source>
        <dbReference type="PROSITE" id="PS50191"/>
    </source>
</evidence>
<dbReference type="EMBL" id="CAEKDK010000008">
    <property type="protein sequence ID" value="CAB4290127.1"/>
    <property type="molecule type" value="Genomic_DNA"/>
</dbReference>
<dbReference type="SMART" id="SM01100">
    <property type="entry name" value="CRAL_TRIO_N"/>
    <property type="match status" value="2"/>
</dbReference>
<feature type="compositionally biased region" description="Basic and acidic residues" evidence="9">
    <location>
        <begin position="411"/>
        <end position="438"/>
    </location>
</feature>
<feature type="region of interest" description="Disordered" evidence="9">
    <location>
        <begin position="395"/>
        <end position="438"/>
    </location>
</feature>
<dbReference type="InterPro" id="IPR036865">
    <property type="entry name" value="CRAL-TRIO_dom_sf"/>
</dbReference>
<protein>
    <recommendedName>
        <fullName evidence="10">CRAL-TRIO domain-containing protein</fullName>
    </recommendedName>
</protein>
<evidence type="ECO:0000256" key="6">
    <source>
        <dbReference type="ARBA" id="ARBA00023054"/>
    </source>
</evidence>
<comment type="similarity">
    <text evidence="7">Belongs to the SFH family.</text>
</comment>
<dbReference type="PROSITE" id="PS50191">
    <property type="entry name" value="CRAL_TRIO"/>
    <property type="match status" value="2"/>
</dbReference>
<feature type="coiled-coil region" evidence="8">
    <location>
        <begin position="1216"/>
        <end position="1293"/>
    </location>
</feature>
<feature type="coiled-coil region" evidence="8">
    <location>
        <begin position="500"/>
        <end position="576"/>
    </location>
</feature>
<comment type="subcellular location">
    <subcellularLocation>
        <location evidence="1">Cell membrane</location>
        <topology evidence="1">Peripheral membrane protein</topology>
    </subcellularLocation>
    <subcellularLocation>
        <location evidence="2">Golgi apparatus membrane</location>
        <topology evidence="2">Peripheral membrane protein</topology>
    </subcellularLocation>
</comment>
<proteinExistence type="inferred from homology"/>
<dbReference type="InterPro" id="IPR036273">
    <property type="entry name" value="CRAL/TRIO_N_dom_sf"/>
</dbReference>
<gene>
    <name evidence="11" type="ORF">CURHAP_LOCUS50006</name>
</gene>
<organism evidence="11 12">
    <name type="scientific">Prunus armeniaca</name>
    <name type="common">Apricot</name>
    <name type="synonym">Armeniaca vulgaris</name>
    <dbReference type="NCBI Taxonomy" id="36596"/>
    <lineage>
        <taxon>Eukaryota</taxon>
        <taxon>Viridiplantae</taxon>
        <taxon>Streptophyta</taxon>
        <taxon>Embryophyta</taxon>
        <taxon>Tracheophyta</taxon>
        <taxon>Spermatophyta</taxon>
        <taxon>Magnoliopsida</taxon>
        <taxon>eudicotyledons</taxon>
        <taxon>Gunneridae</taxon>
        <taxon>Pentapetalae</taxon>
        <taxon>rosids</taxon>
        <taxon>fabids</taxon>
        <taxon>Rosales</taxon>
        <taxon>Rosaceae</taxon>
        <taxon>Amygdaloideae</taxon>
        <taxon>Amygdaleae</taxon>
        <taxon>Prunus</taxon>
    </lineage>
</organism>
<dbReference type="SMART" id="SM00516">
    <property type="entry name" value="SEC14"/>
    <property type="match status" value="2"/>
</dbReference>
<evidence type="ECO:0000256" key="9">
    <source>
        <dbReference type="SAM" id="MobiDB-lite"/>
    </source>
</evidence>
<dbReference type="GO" id="GO:0015031">
    <property type="term" value="P:protein transport"/>
    <property type="evidence" value="ECO:0007669"/>
    <property type="project" value="UniProtKB-KW"/>
</dbReference>
<sequence length="1329" mass="150844">MSGSDVDRNLKPGEVVDIPEETWNLSPEGAGGFGPSGMVWVAGLVRSGPGNPRATIVAFAAARQPLMEEIVLPAISCDENSEDERKTKLGSFKKAANMITNSFNKGRRNSKVMSFPMEDDIDAEELKAAQELRQALISEELLPSKHDDTHMMLRFLRARKFDLEKTKQMWSDMLQWRQEFGADTIMEDFEFKEVDEVLKYYPQGHHGVDKDGRPVYMERLGQVDSNKLMQVTSMERYVKYHIREFERTFVCKFPACSISAKKHIDQSTTILDVQGVGLTSLNKSARELIQRLQKVDGDNYPETLNRMFIINAGSGFRLLWNTVKSFLDPKTTAKINVLGNQYQSKLLEIIEASELPEFLGGTCTCADKGGCMISDKGPWNDPEIMKMVQSYREAKSINNTPSGDIEEKEEKEEKKEKEEKEEKTISEPEKTISEPEKTLSDEEKIISEDDQACTNRMDSFCSETFLEAEMHVDHLSSVPEDLLTPRICNSPYFEAMDKGTEKEAEKLNAALNRLSALEQELSSTKKVETQKEEKLKAALDRVNALEQELSEAKKALEEARHKQEELLASVDKEKKVYSVGEGDQRKHLSSVVDLVVQVCMVLRREEVEMSAYLCWAVWDDRNSTLHYSCYNSRHCCCARSSKLATENHPPICRVLTKGEHMDGGGSSVALSMPCNWQNNAKHHDENLVEHHNSQYPEVEQPCKISTMCGDTMPGSLDRHLKPVHEESSEDERKTRLGSLKQKAINASSKFRHSFTKKGRRNSRVMSVPIEDNIDAEELQAVDAFRQALILEELLPSKHDDHHMMLRFLRARKFDIEKAKQMWADMLLWRKDFGADTIMEDFDFKEIDEVLKYYPQGHHGVDKEGRPIYIERLGQVDSTKLMQVTTMDRYVKYHVREFERTFVCKFPACSIAAKKHIDQSTTILDVQGVGFKHFNKSARELIQTLNKIDGDNYPETLNRMFIINAGSGFRLLWNTVKSFLDPKTTAKINVLGNKYQSKLLEIIDASELPEFLGGTCTCADKGGCMRSDKGPWNDPDIIKMVHNGEGRCPRKSLSGIEEKIISEDENAYSKRYDSLKSKTVQEVDVHCQVEHQRLSHVPKEVPMAKKGNRGYEHDNFRPMVSKTVDSTWPKSVHYDKFALGGDCFSVHDACKVPEGLTNQLLSAIMAFIMGIVAMVRLARSMPRKLTEATLYGNPVYYNGMVVKGQPLPAPAISSNDYMNMMKRMAELEEKVNALSSKPTVMPPEKEDLLNVALNRVNALEQELSATKKALEDTLVRQDELIALLEKKNKKKKKRSKTLSNGKVIAPVIRLDALDEPLNIQCQLLVATFRL</sequence>
<keyword evidence="5" id="KW-0333">Golgi apparatus</keyword>
<dbReference type="GO" id="GO:0005886">
    <property type="term" value="C:plasma membrane"/>
    <property type="evidence" value="ECO:0007669"/>
    <property type="project" value="UniProtKB-SubCell"/>
</dbReference>
<dbReference type="PANTHER" id="PTHR45657">
    <property type="entry name" value="CRAL-TRIO DOMAIN-CONTAINING PROTEIN YKL091C-RELATED"/>
    <property type="match status" value="1"/>
</dbReference>
<evidence type="ECO:0000313" key="12">
    <source>
        <dbReference type="Proteomes" id="UP000507222"/>
    </source>
</evidence>
<evidence type="ECO:0000313" key="11">
    <source>
        <dbReference type="EMBL" id="CAB4290127.1"/>
    </source>
</evidence>
<dbReference type="Pfam" id="PF00650">
    <property type="entry name" value="CRAL_TRIO"/>
    <property type="match status" value="2"/>
</dbReference>
<dbReference type="InterPro" id="IPR051026">
    <property type="entry name" value="PI/PC_transfer"/>
</dbReference>
<evidence type="ECO:0000256" key="3">
    <source>
        <dbReference type="ARBA" id="ARBA00022448"/>
    </source>
</evidence>
<dbReference type="SUPFAM" id="SSF52087">
    <property type="entry name" value="CRAL/TRIO domain"/>
    <property type="match status" value="2"/>
</dbReference>
<reference evidence="11 12" key="1">
    <citation type="submission" date="2020-05" db="EMBL/GenBank/DDBJ databases">
        <authorList>
            <person name="Campoy J."/>
            <person name="Schneeberger K."/>
            <person name="Spophaly S."/>
        </authorList>
    </citation>
    <scope>NUCLEOTIDE SEQUENCE [LARGE SCALE GENOMIC DNA]</scope>
    <source>
        <strain evidence="11">PruArmRojPasFocal</strain>
    </source>
</reference>
<evidence type="ECO:0000256" key="7">
    <source>
        <dbReference type="ARBA" id="ARBA00038020"/>
    </source>
</evidence>
<name>A0A6J5VR29_PRUAR</name>
<dbReference type="Gene3D" id="1.10.8.20">
    <property type="entry name" value="N-terminal domain of phosphatidylinositol transfer protein sec14p"/>
    <property type="match status" value="2"/>
</dbReference>
<feature type="domain" description="CRAL-TRIO" evidence="10">
    <location>
        <begin position="193"/>
        <end position="367"/>
    </location>
</feature>
<feature type="domain" description="CRAL-TRIO" evidence="10">
    <location>
        <begin position="845"/>
        <end position="1019"/>
    </location>
</feature>
<evidence type="ECO:0000256" key="1">
    <source>
        <dbReference type="ARBA" id="ARBA00004202"/>
    </source>
</evidence>
<keyword evidence="4" id="KW-0653">Protein transport</keyword>
<dbReference type="SUPFAM" id="SSF46938">
    <property type="entry name" value="CRAL/TRIO N-terminal domain"/>
    <property type="match status" value="2"/>
</dbReference>
<dbReference type="InterPro" id="IPR011074">
    <property type="entry name" value="CRAL/TRIO_N_dom"/>
</dbReference>
<keyword evidence="3" id="KW-0813">Transport</keyword>
<dbReference type="CDD" id="cd00170">
    <property type="entry name" value="SEC14"/>
    <property type="match status" value="2"/>
</dbReference>
<dbReference type="Proteomes" id="UP000507222">
    <property type="component" value="Unassembled WGS sequence"/>
</dbReference>
<dbReference type="FunFam" id="3.40.525.10:FF:000011">
    <property type="entry name" value="SEC14 cytosolic factor"/>
    <property type="match status" value="2"/>
</dbReference>
<dbReference type="InterPro" id="IPR001251">
    <property type="entry name" value="CRAL-TRIO_dom"/>
</dbReference>